<protein>
    <recommendedName>
        <fullName evidence="1">Baseplate protein J-like barrel domain-containing protein</fullName>
    </recommendedName>
</protein>
<dbReference type="OrthoDB" id="5465441at2"/>
<dbReference type="InterPro" id="IPR006949">
    <property type="entry name" value="Barrel_Baseplate_J-like"/>
</dbReference>
<reference evidence="2 3" key="1">
    <citation type="submission" date="2019-10" db="EMBL/GenBank/DDBJ databases">
        <title>New species of Slilvanegrellaceae.</title>
        <authorList>
            <person name="Pitt A."/>
            <person name="Hahn M.W."/>
        </authorList>
    </citation>
    <scope>NUCLEOTIDE SEQUENCE [LARGE SCALE GENOMIC DNA]</scope>
    <source>
        <strain evidence="2 3">SP-Ram-0.45-NSY-1</strain>
    </source>
</reference>
<proteinExistence type="predicted"/>
<gene>
    <name evidence="2" type="ORF">GCL60_16605</name>
</gene>
<dbReference type="PANTHER" id="PTHR37829">
    <property type="entry name" value="PHAGE-LIKE ELEMENT PBSX PROTEIN XKDT"/>
    <property type="match status" value="1"/>
</dbReference>
<evidence type="ECO:0000259" key="1">
    <source>
        <dbReference type="Pfam" id="PF04865"/>
    </source>
</evidence>
<comment type="caution">
    <text evidence="2">The sequence shown here is derived from an EMBL/GenBank/DDBJ whole genome shotgun (WGS) entry which is preliminary data.</text>
</comment>
<feature type="domain" description="Baseplate protein J-like barrel" evidence="1">
    <location>
        <begin position="100"/>
        <end position="177"/>
    </location>
</feature>
<dbReference type="RefSeq" id="WP_153421875.1">
    <property type="nucleotide sequence ID" value="NZ_WFLM01000009.1"/>
</dbReference>
<evidence type="ECO:0000313" key="3">
    <source>
        <dbReference type="Proteomes" id="UP000437748"/>
    </source>
</evidence>
<sequence length="390" mass="42546">MDKKYGLTKAGFVKKDFLTCYSEISESFKNKINQNIDLSPTSVFGNIIGIYAERESLLWDGLQELSTTMNPNNATGIPLQNAISINGISKQEATASKVILTFYGKTGIKIPSGTGVAIPETSYQFNTKIDAVVAQNGIVEIEAECSILGEVKALAGTINKILNPIYNIESCTNKKDAVVGQFEETEEDLKIRRLQLLQRAGSATEKGIRAAIQKIEGVKTSILLNAEIANYIPSGSIHLYVEGGEPLAIANAINSSRGGGCLLYLDESSIKNTIKDSQGIDRIISFSRPKEKIIYLSIALKTNSDFPSNGYEQVKNAIIDYANKNLTIGKSLINSSLYVPINSVSGIIGIQIYQDLLPNPSNTLNISVEPIEYAKLDTSRINFIDWKGKF</sequence>
<accession>A0A6N6VQB7</accession>
<name>A0A6N6VQB7_9BACT</name>
<dbReference type="Pfam" id="PF04865">
    <property type="entry name" value="Baseplate_J"/>
    <property type="match status" value="1"/>
</dbReference>
<keyword evidence="3" id="KW-1185">Reference proteome</keyword>
<dbReference type="InterPro" id="IPR052399">
    <property type="entry name" value="Phage_Baseplate_Assmbl_Protein"/>
</dbReference>
<evidence type="ECO:0000313" key="2">
    <source>
        <dbReference type="EMBL" id="KAB8035850.1"/>
    </source>
</evidence>
<dbReference type="Proteomes" id="UP000437748">
    <property type="component" value="Unassembled WGS sequence"/>
</dbReference>
<dbReference type="PANTHER" id="PTHR37829:SF3">
    <property type="entry name" value="PROTEIN JAYE-RELATED"/>
    <property type="match status" value="1"/>
</dbReference>
<organism evidence="2 3">
    <name type="scientific">Silvanigrella paludirubra</name>
    <dbReference type="NCBI Taxonomy" id="2499159"/>
    <lineage>
        <taxon>Bacteria</taxon>
        <taxon>Pseudomonadati</taxon>
        <taxon>Bdellovibrionota</taxon>
        <taxon>Oligoflexia</taxon>
        <taxon>Silvanigrellales</taxon>
        <taxon>Silvanigrellaceae</taxon>
        <taxon>Silvanigrella</taxon>
    </lineage>
</organism>
<dbReference type="AlphaFoldDB" id="A0A6N6VQB7"/>
<dbReference type="EMBL" id="WFLM01000009">
    <property type="protein sequence ID" value="KAB8035850.1"/>
    <property type="molecule type" value="Genomic_DNA"/>
</dbReference>